<feature type="compositionally biased region" description="Basic residues" evidence="7">
    <location>
        <begin position="334"/>
        <end position="346"/>
    </location>
</feature>
<dbReference type="GO" id="GO:0005634">
    <property type="term" value="C:nucleus"/>
    <property type="evidence" value="ECO:0007669"/>
    <property type="project" value="UniProtKB-SubCell"/>
</dbReference>
<reference key="2">
    <citation type="submission" date="2011-08" db="EMBL/GenBank/DDBJ databases">
        <title>Genome sequence of Naumovozyma castellii.</title>
        <authorList>
            <person name="Gordon J.L."/>
            <person name="Armisen D."/>
            <person name="Proux-Wera E."/>
            <person name="OhEigeartaigh S.S."/>
            <person name="Byrne K.P."/>
            <person name="Wolfe K.H."/>
        </authorList>
    </citation>
    <scope>NUCLEOTIDE SEQUENCE</scope>
    <source>
        <strain>Type strain:CBS 4309</strain>
    </source>
</reference>
<keyword evidence="3" id="KW-0238">DNA-binding</keyword>
<feature type="compositionally biased region" description="Acidic residues" evidence="7">
    <location>
        <begin position="219"/>
        <end position="237"/>
    </location>
</feature>
<dbReference type="KEGG" id="ncs:NCAS_0A05040"/>
<dbReference type="EMBL" id="HE576752">
    <property type="protein sequence ID" value="CCC67062.1"/>
    <property type="molecule type" value="Genomic_DNA"/>
</dbReference>
<evidence type="ECO:0000256" key="4">
    <source>
        <dbReference type="ARBA" id="ARBA00023242"/>
    </source>
</evidence>
<dbReference type="HOGENOM" id="CLU_038087_0_0_1"/>
<evidence type="ECO:0000256" key="1">
    <source>
        <dbReference type="ARBA" id="ARBA00004123"/>
    </source>
</evidence>
<dbReference type="GO" id="GO:0051315">
    <property type="term" value="P:attachment of mitotic spindle microtubules to kinetochore"/>
    <property type="evidence" value="ECO:0007669"/>
    <property type="project" value="TreeGrafter"/>
</dbReference>
<dbReference type="InterPro" id="IPR014710">
    <property type="entry name" value="RmlC-like_jellyroll"/>
</dbReference>
<dbReference type="InterPro" id="IPR025974">
    <property type="entry name" value="Mif2/CENP-C_cupin"/>
</dbReference>
<accession>G0V6G9</accession>
<gene>
    <name evidence="10" type="primary">NCAS0A05040</name>
    <name evidence="10" type="ordered locus">NCAS_0A05040</name>
</gene>
<evidence type="ECO:0000256" key="2">
    <source>
        <dbReference type="ARBA" id="ARBA00010291"/>
    </source>
</evidence>
<evidence type="ECO:0000256" key="7">
    <source>
        <dbReference type="SAM" id="MobiDB-lite"/>
    </source>
</evidence>
<feature type="domain" description="Mif2 N-terminal" evidence="9">
    <location>
        <begin position="3"/>
        <end position="73"/>
    </location>
</feature>
<dbReference type="OMA" id="AKMFFVQ"/>
<dbReference type="Pfam" id="PF15624">
    <property type="entry name" value="Mif2_N"/>
    <property type="match status" value="1"/>
</dbReference>
<dbReference type="AlphaFoldDB" id="G0V6G9"/>
<dbReference type="GeneID" id="96900546"/>
<evidence type="ECO:0000313" key="11">
    <source>
        <dbReference type="Proteomes" id="UP000001640"/>
    </source>
</evidence>
<organism evidence="10 11">
    <name type="scientific">Naumovozyma castellii</name>
    <name type="common">Yeast</name>
    <name type="synonym">Saccharomyces castellii</name>
    <dbReference type="NCBI Taxonomy" id="27288"/>
    <lineage>
        <taxon>Eukaryota</taxon>
        <taxon>Fungi</taxon>
        <taxon>Dikarya</taxon>
        <taxon>Ascomycota</taxon>
        <taxon>Saccharomycotina</taxon>
        <taxon>Saccharomycetes</taxon>
        <taxon>Saccharomycetales</taxon>
        <taxon>Saccharomycetaceae</taxon>
        <taxon>Naumovozyma</taxon>
    </lineage>
</organism>
<dbReference type="FunCoup" id="G0V6G9">
    <property type="interactions" value="147"/>
</dbReference>
<dbReference type="eggNOG" id="ENOG502S47H">
    <property type="taxonomic scope" value="Eukaryota"/>
</dbReference>
<dbReference type="GO" id="GO:0000776">
    <property type="term" value="C:kinetochore"/>
    <property type="evidence" value="ECO:0007669"/>
    <property type="project" value="InterPro"/>
</dbReference>
<dbReference type="CDD" id="cd06993">
    <property type="entry name" value="cupin_CENP-C_C"/>
    <property type="match status" value="1"/>
</dbReference>
<evidence type="ECO:0000259" key="9">
    <source>
        <dbReference type="Pfam" id="PF15624"/>
    </source>
</evidence>
<dbReference type="RefSeq" id="XP_003673448.1">
    <property type="nucleotide sequence ID" value="XM_003673400.1"/>
</dbReference>
<dbReference type="STRING" id="1064592.G0V6G9"/>
<feature type="region of interest" description="Disordered" evidence="7">
    <location>
        <begin position="329"/>
        <end position="349"/>
    </location>
</feature>
<name>G0V6G9_NAUCA</name>
<keyword evidence="4" id="KW-0539">Nucleus</keyword>
<evidence type="ECO:0000313" key="10">
    <source>
        <dbReference type="EMBL" id="CCC67062.1"/>
    </source>
</evidence>
<dbReference type="FunFam" id="2.60.120.10:FF:000033">
    <property type="entry name" value="Centromere protein C 1"/>
    <property type="match status" value="1"/>
</dbReference>
<dbReference type="Pfam" id="PF11699">
    <property type="entry name" value="CENP-C_C"/>
    <property type="match status" value="1"/>
</dbReference>
<keyword evidence="11" id="KW-1185">Reference proteome</keyword>
<proteinExistence type="inferred from homology"/>
<dbReference type="Proteomes" id="UP000001640">
    <property type="component" value="Chromosome 1"/>
</dbReference>
<sequence>MDYMNLGIRSRKTGLNVRDDIKKDEFSMENIDDFFKDDDTNMITKRRKSSGRRTSSLLPVEDAKHMLPLSLLEQSPDLSGQLNVKDTVKRTSVLSQASNLQSPFQPSNDELAAIPEEDEVPEEGHRSRYLSSRFSRTAPRISKARYSTQYDLNVSSNNNEKSLINEKSYNNNDYLQDEIPDLIEDYETTMDNTFNTSENALLEDEIESDEDRSYAESEPSIDEEYKEESNQDDDSLSDDLNLGLERRMRYESEESAMEDEEANESIERQAFEVINDDSMIGPDGIRRSTRVKIPTLEYWRNEKVVYKRKSAKPVLEIAKIITFDESENEFEQRKAKKRKTKRRQAKQKTLTEQTLDEAVEEKKNISANTDIFSKIRSGALMEADWLQDGILQANVNIAKDKEGTETIAFGPNMSEMQSTKDTKNEKFTLEIMFDKHREHFASGKLKLPKGGNKKLGDSLHTFMTFYVIQGITEVTISKTKFVATTGSTFQIPSFNKYSFKNIGNNQAKMFFVQVSIEGSSQTKASSVDGSFLKGDVSNGNST</sequence>
<feature type="domain" description="Mif2/CENP-C cupin" evidence="8">
    <location>
        <begin position="427"/>
        <end position="513"/>
    </location>
</feature>
<dbReference type="GO" id="GO:0019237">
    <property type="term" value="F:centromeric DNA binding"/>
    <property type="evidence" value="ECO:0007669"/>
    <property type="project" value="InterPro"/>
</dbReference>
<dbReference type="Gene3D" id="2.60.120.10">
    <property type="entry name" value="Jelly Rolls"/>
    <property type="match status" value="1"/>
</dbReference>
<evidence type="ECO:0000256" key="3">
    <source>
        <dbReference type="ARBA" id="ARBA00023125"/>
    </source>
</evidence>
<dbReference type="PANTHER" id="PTHR16684:SF11">
    <property type="entry name" value="CENTROMERE PROTEIN C"/>
    <property type="match status" value="1"/>
</dbReference>
<dbReference type="InterPro" id="IPR028386">
    <property type="entry name" value="CENP-C/Mif2/cnp3"/>
</dbReference>
<evidence type="ECO:0000259" key="8">
    <source>
        <dbReference type="Pfam" id="PF11699"/>
    </source>
</evidence>
<dbReference type="InterPro" id="IPR011051">
    <property type="entry name" value="RmlC_Cupin_sf"/>
</dbReference>
<dbReference type="InterPro" id="IPR028929">
    <property type="entry name" value="Mif2_N"/>
</dbReference>
<evidence type="ECO:0000256" key="6">
    <source>
        <dbReference type="ARBA" id="ARBA00075033"/>
    </source>
</evidence>
<feature type="region of interest" description="Disordered" evidence="7">
    <location>
        <begin position="197"/>
        <end position="242"/>
    </location>
</feature>
<comment type="subcellular location">
    <subcellularLocation>
        <location evidence="1">Nucleus</location>
    </subcellularLocation>
</comment>
<dbReference type="InParanoid" id="G0V6G9"/>
<dbReference type="GO" id="GO:0051455">
    <property type="term" value="P:spindle attachment to meiosis I kinetochore"/>
    <property type="evidence" value="ECO:0007669"/>
    <property type="project" value="TreeGrafter"/>
</dbReference>
<comment type="function">
    <text evidence="5">Component of the kinetochore, a multiprotein complex that assembles on centromeric DNA and attaches chromosomes to spindle microtubules, mediating chromosome segregation and sister chromatid segregation during meiosis and mitosis. Component of the inner kinetochore constitutive centromere-associated network (CCAN), which serves as a structural platform for outer kinetochore assembly.</text>
</comment>
<dbReference type="GO" id="GO:0051382">
    <property type="term" value="P:kinetochore assembly"/>
    <property type="evidence" value="ECO:0007669"/>
    <property type="project" value="InterPro"/>
</dbReference>
<reference evidence="10 11" key="1">
    <citation type="journal article" date="2011" name="Proc. Natl. Acad. Sci. U.S.A.">
        <title>Evolutionary erosion of yeast sex chromosomes by mating-type switching accidents.</title>
        <authorList>
            <person name="Gordon J.L."/>
            <person name="Armisen D."/>
            <person name="Proux-Wera E."/>
            <person name="Oheigeartaigh S.S."/>
            <person name="Byrne K.P."/>
            <person name="Wolfe K.H."/>
        </authorList>
    </citation>
    <scope>NUCLEOTIDE SEQUENCE [LARGE SCALE GENOMIC DNA]</scope>
    <source>
        <strain evidence="11">ATCC 76901 / BCRC 22586 / CBS 4309 / NBRC 1992 / NRRL Y-12630</strain>
    </source>
</reference>
<evidence type="ECO:0000256" key="5">
    <source>
        <dbReference type="ARBA" id="ARBA00057947"/>
    </source>
</evidence>
<dbReference type="SUPFAM" id="SSF51182">
    <property type="entry name" value="RmlC-like cupins"/>
    <property type="match status" value="1"/>
</dbReference>
<dbReference type="PANTHER" id="PTHR16684">
    <property type="entry name" value="CENTROMERE PROTEIN C"/>
    <property type="match status" value="1"/>
</dbReference>
<protein>
    <recommendedName>
        <fullName evidence="6">CENP-C homolog</fullName>
    </recommendedName>
</protein>
<feature type="compositionally biased region" description="Acidic residues" evidence="7">
    <location>
        <begin position="201"/>
        <end position="210"/>
    </location>
</feature>
<comment type="similarity">
    <text evidence="2">Belongs to the CENP-C/MIF2 family.</text>
</comment>
<dbReference type="OrthoDB" id="1939643at2759"/>